<keyword evidence="3" id="KW-1185">Reference proteome</keyword>
<feature type="non-terminal residue" evidence="2">
    <location>
        <position position="71"/>
    </location>
</feature>
<feature type="compositionally biased region" description="Pro residues" evidence="1">
    <location>
        <begin position="13"/>
        <end position="35"/>
    </location>
</feature>
<organism evidence="2 3">
    <name type="scientific">Saguinus oedipus</name>
    <name type="common">Cotton-top tamarin</name>
    <name type="synonym">Oedipomidas oedipus</name>
    <dbReference type="NCBI Taxonomy" id="9490"/>
    <lineage>
        <taxon>Eukaryota</taxon>
        <taxon>Metazoa</taxon>
        <taxon>Chordata</taxon>
        <taxon>Craniata</taxon>
        <taxon>Vertebrata</taxon>
        <taxon>Euteleostomi</taxon>
        <taxon>Mammalia</taxon>
        <taxon>Eutheria</taxon>
        <taxon>Euarchontoglires</taxon>
        <taxon>Primates</taxon>
        <taxon>Haplorrhini</taxon>
        <taxon>Platyrrhini</taxon>
        <taxon>Cebidae</taxon>
        <taxon>Callitrichinae</taxon>
        <taxon>Saguinus</taxon>
    </lineage>
</organism>
<reference evidence="2 3" key="1">
    <citation type="submission" date="2023-05" db="EMBL/GenBank/DDBJ databases">
        <title>B98-5 Cell Line De Novo Hybrid Assembly: An Optical Mapping Approach.</title>
        <authorList>
            <person name="Kananen K."/>
            <person name="Auerbach J.A."/>
            <person name="Kautto E."/>
            <person name="Blachly J.S."/>
        </authorList>
    </citation>
    <scope>NUCLEOTIDE SEQUENCE [LARGE SCALE GENOMIC DNA]</scope>
    <source>
        <strain evidence="2">B95-8</strain>
        <tissue evidence="2">Cell line</tissue>
    </source>
</reference>
<feature type="region of interest" description="Disordered" evidence="1">
    <location>
        <begin position="1"/>
        <end position="71"/>
    </location>
</feature>
<proteinExistence type="predicted"/>
<sequence length="71" mass="7302">MEYGPRPADTPSAPSPPPTPAPVPVPLPPSTPAPVPVSKVPANVTRQNSSSSDSGGSIVRDSQRHKQLPVD</sequence>
<feature type="compositionally biased region" description="Low complexity" evidence="1">
    <location>
        <begin position="1"/>
        <end position="12"/>
    </location>
</feature>
<comment type="caution">
    <text evidence="2">The sequence shown here is derived from an EMBL/GenBank/DDBJ whole genome shotgun (WGS) entry which is preliminary data.</text>
</comment>
<keyword evidence="2" id="KW-0808">Transferase</keyword>
<dbReference type="GO" id="GO:0016301">
    <property type="term" value="F:kinase activity"/>
    <property type="evidence" value="ECO:0007669"/>
    <property type="project" value="UniProtKB-KW"/>
</dbReference>
<name>A0ABQ9UYH3_SAGOE</name>
<feature type="non-terminal residue" evidence="2">
    <location>
        <position position="1"/>
    </location>
</feature>
<keyword evidence="2" id="KW-0418">Kinase</keyword>
<accession>A0ABQ9UYH3</accession>
<dbReference type="Proteomes" id="UP001266305">
    <property type="component" value="Unassembled WGS sequence"/>
</dbReference>
<dbReference type="EMBL" id="JASSZA010000009">
    <property type="protein sequence ID" value="KAK2101287.1"/>
    <property type="molecule type" value="Genomic_DNA"/>
</dbReference>
<evidence type="ECO:0000256" key="1">
    <source>
        <dbReference type="SAM" id="MobiDB-lite"/>
    </source>
</evidence>
<protein>
    <submittedName>
        <fullName evidence="2">Epidermal growth factor receptor kinase substrate 8</fullName>
    </submittedName>
</protein>
<gene>
    <name evidence="2" type="primary">EPS8_2</name>
    <name evidence="2" type="ORF">P7K49_018953</name>
</gene>
<evidence type="ECO:0000313" key="3">
    <source>
        <dbReference type="Proteomes" id="UP001266305"/>
    </source>
</evidence>
<evidence type="ECO:0000313" key="2">
    <source>
        <dbReference type="EMBL" id="KAK2101287.1"/>
    </source>
</evidence>
<keyword evidence="2" id="KW-0675">Receptor</keyword>